<dbReference type="InterPro" id="IPR031107">
    <property type="entry name" value="Small_HSP"/>
</dbReference>
<comment type="caution">
    <text evidence="5">The sequence shown here is derived from an EMBL/GenBank/DDBJ whole genome shotgun (WGS) entry which is preliminary data.</text>
</comment>
<sequence>MNQERQNEQPQQAGSALSRGRNEQERRAAIAPAVDVYEDESGITLLADMPGVPRDQLDIRIESNTLWIEGQVQPSTPEGLEAIYAELRTPCYRRSFTLSRELDSGQIDAQLKDGVLRLRIPKQAHAQPRRIEVAAG</sequence>
<evidence type="ECO:0000256" key="1">
    <source>
        <dbReference type="PROSITE-ProRule" id="PRU00285"/>
    </source>
</evidence>
<protein>
    <submittedName>
        <fullName evidence="5">Hsp20/alpha crystallin family protein</fullName>
    </submittedName>
</protein>
<accession>A0ABT8DY66</accession>
<dbReference type="SUPFAM" id="SSF49764">
    <property type="entry name" value="HSP20-like chaperones"/>
    <property type="match status" value="1"/>
</dbReference>
<evidence type="ECO:0000313" key="5">
    <source>
        <dbReference type="EMBL" id="MDN3922609.1"/>
    </source>
</evidence>
<evidence type="ECO:0000313" key="6">
    <source>
        <dbReference type="Proteomes" id="UP001228044"/>
    </source>
</evidence>
<feature type="compositionally biased region" description="Polar residues" evidence="3">
    <location>
        <begin position="1"/>
        <end position="15"/>
    </location>
</feature>
<name>A0ABT8DY66_9BURK</name>
<feature type="region of interest" description="Disordered" evidence="3">
    <location>
        <begin position="1"/>
        <end position="33"/>
    </location>
</feature>
<proteinExistence type="inferred from homology"/>
<organism evidence="5 6">
    <name type="scientific">Roseateles violae</name>
    <dbReference type="NCBI Taxonomy" id="3058042"/>
    <lineage>
        <taxon>Bacteria</taxon>
        <taxon>Pseudomonadati</taxon>
        <taxon>Pseudomonadota</taxon>
        <taxon>Betaproteobacteria</taxon>
        <taxon>Burkholderiales</taxon>
        <taxon>Sphaerotilaceae</taxon>
        <taxon>Roseateles</taxon>
    </lineage>
</organism>
<feature type="domain" description="SHSP" evidence="4">
    <location>
        <begin position="25"/>
        <end position="136"/>
    </location>
</feature>
<dbReference type="InterPro" id="IPR002068">
    <property type="entry name" value="A-crystallin/Hsp20_dom"/>
</dbReference>
<dbReference type="CDD" id="cd06464">
    <property type="entry name" value="ACD_sHsps-like"/>
    <property type="match status" value="1"/>
</dbReference>
<evidence type="ECO:0000256" key="3">
    <source>
        <dbReference type="SAM" id="MobiDB-lite"/>
    </source>
</evidence>
<dbReference type="Gene3D" id="2.60.40.790">
    <property type="match status" value="1"/>
</dbReference>
<dbReference type="Pfam" id="PF00011">
    <property type="entry name" value="HSP20"/>
    <property type="match status" value="1"/>
</dbReference>
<dbReference type="RefSeq" id="WP_290360905.1">
    <property type="nucleotide sequence ID" value="NZ_JAUHHC010000005.1"/>
</dbReference>
<dbReference type="Proteomes" id="UP001228044">
    <property type="component" value="Unassembled WGS sequence"/>
</dbReference>
<evidence type="ECO:0000256" key="2">
    <source>
        <dbReference type="RuleBase" id="RU003616"/>
    </source>
</evidence>
<dbReference type="EMBL" id="JAUHHC010000005">
    <property type="protein sequence ID" value="MDN3922609.1"/>
    <property type="molecule type" value="Genomic_DNA"/>
</dbReference>
<dbReference type="PROSITE" id="PS01031">
    <property type="entry name" value="SHSP"/>
    <property type="match status" value="1"/>
</dbReference>
<dbReference type="PANTHER" id="PTHR11527">
    <property type="entry name" value="HEAT-SHOCK PROTEIN 20 FAMILY MEMBER"/>
    <property type="match status" value="1"/>
</dbReference>
<evidence type="ECO:0000259" key="4">
    <source>
        <dbReference type="PROSITE" id="PS01031"/>
    </source>
</evidence>
<dbReference type="InterPro" id="IPR008978">
    <property type="entry name" value="HSP20-like_chaperone"/>
</dbReference>
<comment type="similarity">
    <text evidence="1 2">Belongs to the small heat shock protein (HSP20) family.</text>
</comment>
<reference evidence="5 6" key="1">
    <citation type="submission" date="2023-06" db="EMBL/GenBank/DDBJ databases">
        <title>Pelomonas sp. PFR6 16S ribosomal RNA gene Genome sequencing and assembly.</title>
        <authorList>
            <person name="Woo H."/>
        </authorList>
    </citation>
    <scope>NUCLEOTIDE SEQUENCE [LARGE SCALE GENOMIC DNA]</scope>
    <source>
        <strain evidence="5 6">PFR6</strain>
    </source>
</reference>
<gene>
    <name evidence="5" type="ORF">QWJ38_20145</name>
</gene>
<keyword evidence="6" id="KW-1185">Reference proteome</keyword>